<feature type="region of interest" description="Disordered" evidence="1">
    <location>
        <begin position="1"/>
        <end position="125"/>
    </location>
</feature>
<accession>A0A8J3UWP0</accession>
<organism evidence="2 3">
    <name type="scientific">Planotetraspora thailandica</name>
    <dbReference type="NCBI Taxonomy" id="487172"/>
    <lineage>
        <taxon>Bacteria</taxon>
        <taxon>Bacillati</taxon>
        <taxon>Actinomycetota</taxon>
        <taxon>Actinomycetes</taxon>
        <taxon>Streptosporangiales</taxon>
        <taxon>Streptosporangiaceae</taxon>
        <taxon>Planotetraspora</taxon>
    </lineage>
</organism>
<feature type="compositionally biased region" description="Basic and acidic residues" evidence="1">
    <location>
        <begin position="1"/>
        <end position="11"/>
    </location>
</feature>
<reference evidence="2" key="1">
    <citation type="submission" date="2021-01" db="EMBL/GenBank/DDBJ databases">
        <title>Whole genome shotgun sequence of Planotetraspora thailandica NBRC 104271.</title>
        <authorList>
            <person name="Komaki H."/>
            <person name="Tamura T."/>
        </authorList>
    </citation>
    <scope>NUCLEOTIDE SEQUENCE</scope>
    <source>
        <strain evidence="2">NBRC 104271</strain>
    </source>
</reference>
<gene>
    <name evidence="2" type="ORF">Pth03_18130</name>
</gene>
<feature type="compositionally biased region" description="Basic residues" evidence="1">
    <location>
        <begin position="68"/>
        <end position="79"/>
    </location>
</feature>
<dbReference type="Proteomes" id="UP000605992">
    <property type="component" value="Unassembled WGS sequence"/>
</dbReference>
<evidence type="ECO:0000313" key="2">
    <source>
        <dbReference type="EMBL" id="GII53424.1"/>
    </source>
</evidence>
<proteinExistence type="predicted"/>
<sequence>MQPDLRPHRLDGAGPRAHQRHGQPSQHAAPRHVRHPVEGVAELAGKQAVARGREDQPVGLGERPHQPVQRRRNGRRPPRPGRDPVQALPHLEARSRGKLVSGRHQQPVDVGGRAQAGGEPGDPHLWFQGAVPYGLQSTIRAIPWRS</sequence>
<evidence type="ECO:0000256" key="1">
    <source>
        <dbReference type="SAM" id="MobiDB-lite"/>
    </source>
</evidence>
<dbReference type="AlphaFoldDB" id="A0A8J3UWP0"/>
<name>A0A8J3UWP0_9ACTN</name>
<keyword evidence="3" id="KW-1185">Reference proteome</keyword>
<evidence type="ECO:0000313" key="3">
    <source>
        <dbReference type="Proteomes" id="UP000605992"/>
    </source>
</evidence>
<comment type="caution">
    <text evidence="2">The sequence shown here is derived from an EMBL/GenBank/DDBJ whole genome shotgun (WGS) entry which is preliminary data.</text>
</comment>
<dbReference type="EMBL" id="BOOR01000009">
    <property type="protein sequence ID" value="GII53424.1"/>
    <property type="molecule type" value="Genomic_DNA"/>
</dbReference>
<protein>
    <submittedName>
        <fullName evidence="2">Uncharacterized protein</fullName>
    </submittedName>
</protein>